<feature type="chain" id="PRO_5034477832" description="Secreted protein" evidence="1">
    <location>
        <begin position="28"/>
        <end position="87"/>
    </location>
</feature>
<feature type="signal peptide" evidence="1">
    <location>
        <begin position="1"/>
        <end position="27"/>
    </location>
</feature>
<evidence type="ECO:0008006" key="4">
    <source>
        <dbReference type="Google" id="ProtNLM"/>
    </source>
</evidence>
<sequence length="87" mass="9873">MFHAESSWVFQFFLSLFTLFLFSRCMGFATDHPCLTRVARLASGSDTIRRTASSFTLHSCAPNALLAPRFLRPSYLLRSQHDARAIC</sequence>
<evidence type="ECO:0000313" key="2">
    <source>
        <dbReference type="EMBL" id="KAF6744054.1"/>
    </source>
</evidence>
<dbReference type="EMBL" id="JACGCI010000127">
    <property type="protein sequence ID" value="KAF6744054.1"/>
    <property type="molecule type" value="Genomic_DNA"/>
</dbReference>
<comment type="caution">
    <text evidence="2">The sequence shown here is derived from an EMBL/GenBank/DDBJ whole genome shotgun (WGS) entry which is preliminary data.</text>
</comment>
<proteinExistence type="predicted"/>
<dbReference type="Proteomes" id="UP000521943">
    <property type="component" value="Unassembled WGS sequence"/>
</dbReference>
<gene>
    <name evidence="2" type="ORF">DFP72DRAFT_930154</name>
</gene>
<organism evidence="2 3">
    <name type="scientific">Ephemerocybe angulata</name>
    <dbReference type="NCBI Taxonomy" id="980116"/>
    <lineage>
        <taxon>Eukaryota</taxon>
        <taxon>Fungi</taxon>
        <taxon>Dikarya</taxon>
        <taxon>Basidiomycota</taxon>
        <taxon>Agaricomycotina</taxon>
        <taxon>Agaricomycetes</taxon>
        <taxon>Agaricomycetidae</taxon>
        <taxon>Agaricales</taxon>
        <taxon>Agaricineae</taxon>
        <taxon>Psathyrellaceae</taxon>
        <taxon>Ephemerocybe</taxon>
    </lineage>
</organism>
<dbReference type="AlphaFoldDB" id="A0A8H6HBL0"/>
<accession>A0A8H6HBL0</accession>
<protein>
    <recommendedName>
        <fullName evidence="4">Secreted protein</fullName>
    </recommendedName>
</protein>
<evidence type="ECO:0000313" key="3">
    <source>
        <dbReference type="Proteomes" id="UP000521943"/>
    </source>
</evidence>
<name>A0A8H6HBL0_9AGAR</name>
<keyword evidence="3" id="KW-1185">Reference proteome</keyword>
<reference evidence="2 3" key="1">
    <citation type="submission" date="2020-07" db="EMBL/GenBank/DDBJ databases">
        <title>Comparative genomics of pyrophilous fungi reveals a link between fire events and developmental genes.</title>
        <authorList>
            <consortium name="DOE Joint Genome Institute"/>
            <person name="Steindorff A.S."/>
            <person name="Carver A."/>
            <person name="Calhoun S."/>
            <person name="Stillman K."/>
            <person name="Liu H."/>
            <person name="Lipzen A."/>
            <person name="Pangilinan J."/>
            <person name="Labutti K."/>
            <person name="Bruns T.D."/>
            <person name="Grigoriev I.V."/>
        </authorList>
    </citation>
    <scope>NUCLEOTIDE SEQUENCE [LARGE SCALE GENOMIC DNA]</scope>
    <source>
        <strain evidence="2 3">CBS 144469</strain>
    </source>
</reference>
<keyword evidence="1" id="KW-0732">Signal</keyword>
<evidence type="ECO:0000256" key="1">
    <source>
        <dbReference type="SAM" id="SignalP"/>
    </source>
</evidence>